<evidence type="ECO:0000256" key="1">
    <source>
        <dbReference type="ARBA" id="ARBA00022598"/>
    </source>
</evidence>
<dbReference type="eggNOG" id="COG2269">
    <property type="taxonomic scope" value="Bacteria"/>
</dbReference>
<dbReference type="HOGENOM" id="CLU_008255_1_0_0"/>
<dbReference type="InterPro" id="IPR004525">
    <property type="entry name" value="EpmA"/>
</dbReference>
<dbReference type="Proteomes" id="UP000002043">
    <property type="component" value="Chromosome"/>
</dbReference>
<dbReference type="EC" id="6.1.1.6" evidence="5"/>
<dbReference type="PANTHER" id="PTHR42918:SF6">
    <property type="entry name" value="ELONGATION FACTOR P--(R)-BETA-LYSINE LIGASE"/>
    <property type="match status" value="1"/>
</dbReference>
<keyword evidence="3" id="KW-0067">ATP-binding</keyword>
<dbReference type="GO" id="GO:0000049">
    <property type="term" value="F:tRNA binding"/>
    <property type="evidence" value="ECO:0007669"/>
    <property type="project" value="TreeGrafter"/>
</dbReference>
<organism evidence="5 6">
    <name type="scientific">Thermocrinis albus (strain DSM 14484 / JCM 11386 / HI 11/12)</name>
    <dbReference type="NCBI Taxonomy" id="638303"/>
    <lineage>
        <taxon>Bacteria</taxon>
        <taxon>Pseudomonadati</taxon>
        <taxon>Aquificota</taxon>
        <taxon>Aquificia</taxon>
        <taxon>Aquificales</taxon>
        <taxon>Aquificaceae</taxon>
        <taxon>Thermocrinis</taxon>
    </lineage>
</organism>
<dbReference type="Gene3D" id="3.30.930.10">
    <property type="entry name" value="Bira Bifunctional Protein, Domain 2"/>
    <property type="match status" value="1"/>
</dbReference>
<dbReference type="OrthoDB" id="9802326at2"/>
<evidence type="ECO:0000256" key="2">
    <source>
        <dbReference type="ARBA" id="ARBA00022741"/>
    </source>
</evidence>
<reference evidence="6" key="1">
    <citation type="journal article" date="2010" name="Stand. Genomic Sci.">
        <title>Complete genome sequence of Thermocrinis albus type strain (HI 11/12T).</title>
        <authorList>
            <person name="Wirth R."/>
            <person name="Sikorski J."/>
            <person name="Brambilla E."/>
            <person name="Misra M."/>
            <person name="Lapidus A."/>
            <person name="Copeland A."/>
            <person name="Nolan M."/>
            <person name="Lucas S."/>
            <person name="Chen F."/>
            <person name="Tice H."/>
            <person name="Cheng J.F."/>
            <person name="Han C."/>
            <person name="Detter J.C."/>
            <person name="Tapia R."/>
            <person name="Bruce D."/>
            <person name="Goodwin L."/>
            <person name="Pitluck S."/>
            <person name="Pati A."/>
            <person name="Anderson I."/>
            <person name="Ivanova N."/>
            <person name="Mavromatis K."/>
            <person name="Mikhailova N."/>
            <person name="Chen A."/>
            <person name="Palaniappan K."/>
            <person name="Bilek Y."/>
            <person name="Hader T."/>
            <person name="Land M."/>
            <person name="Hauser L."/>
            <person name="Chang Y.J."/>
            <person name="Jeffries C.D."/>
            <person name="Tindall B.J."/>
            <person name="Rohde M."/>
            <person name="Goker M."/>
            <person name="Bristow J."/>
            <person name="Eisen J.A."/>
            <person name="Markowitz V."/>
            <person name="Hugenholtz P."/>
            <person name="Kyrpides N.C."/>
            <person name="Klenk H.P."/>
        </authorList>
    </citation>
    <scope>NUCLEOTIDE SEQUENCE [LARGE SCALE GENOMIC DNA]</scope>
    <source>
        <strain evidence="6">DSM 14484 / JCM 11386 / HI 11/12</strain>
    </source>
</reference>
<dbReference type="AlphaFoldDB" id="D3SLM0"/>
<dbReference type="GO" id="GO:0005524">
    <property type="term" value="F:ATP binding"/>
    <property type="evidence" value="ECO:0007669"/>
    <property type="project" value="UniProtKB-KW"/>
</dbReference>
<evidence type="ECO:0000256" key="3">
    <source>
        <dbReference type="ARBA" id="ARBA00022840"/>
    </source>
</evidence>
<dbReference type="Pfam" id="PF00152">
    <property type="entry name" value="tRNA-synt_2"/>
    <property type="match status" value="1"/>
</dbReference>
<dbReference type="NCBIfam" id="NF006828">
    <property type="entry name" value="PRK09350.1"/>
    <property type="match status" value="1"/>
</dbReference>
<dbReference type="NCBIfam" id="TIGR00462">
    <property type="entry name" value="genX"/>
    <property type="match status" value="1"/>
</dbReference>
<dbReference type="KEGG" id="tal:Thal_1018"/>
<gene>
    <name evidence="5" type="ordered locus">Thal_1018</name>
</gene>
<dbReference type="InterPro" id="IPR006195">
    <property type="entry name" value="aa-tRNA-synth_II"/>
</dbReference>
<dbReference type="GO" id="GO:0006430">
    <property type="term" value="P:lysyl-tRNA aminoacylation"/>
    <property type="evidence" value="ECO:0007669"/>
    <property type="project" value="InterPro"/>
</dbReference>
<dbReference type="GO" id="GO:0004824">
    <property type="term" value="F:lysine-tRNA ligase activity"/>
    <property type="evidence" value="ECO:0007669"/>
    <property type="project" value="UniProtKB-EC"/>
</dbReference>
<accession>D3SLM0</accession>
<name>D3SLM0_THEAH</name>
<evidence type="ECO:0000259" key="4">
    <source>
        <dbReference type="PROSITE" id="PS50862"/>
    </source>
</evidence>
<sequence length="290" mass="34518">MISQWSKFIDKVRSFFKERGFLEVHTPILQQYPNLDPNVEPMEVLVKEKEGKKKMWLHTSPEHAMKKILSKEKKDIFQICKVFRNGEWGRFHHPEFTMLEWYRINADYNLLIQDIVDLLKYLGLSGDYETVTVEEAFEEYAGVILSEEEEIFKNNLMAYGYEFDMQEDWEALFYRVYIDVEKHLGQEKPTFLVKFPQRLAIYSKVKDGYAERFELYIKGVEIANGWTEETDPTIIRQRMETFSRGRDLPVDEELIKAMESMPPCAGCSIGLERLFMVIHNIDDIRRLIYY</sequence>
<dbReference type="PROSITE" id="PS50862">
    <property type="entry name" value="AA_TRNA_LIGASE_II"/>
    <property type="match status" value="1"/>
</dbReference>
<feature type="domain" description="Aminoacyl-transfer RNA synthetases class-II family profile" evidence="4">
    <location>
        <begin position="1"/>
        <end position="278"/>
    </location>
</feature>
<dbReference type="InterPro" id="IPR045864">
    <property type="entry name" value="aa-tRNA-synth_II/BPL/LPL"/>
</dbReference>
<proteinExistence type="predicted"/>
<dbReference type="InterPro" id="IPR004364">
    <property type="entry name" value="Aa-tRNA-synt_II"/>
</dbReference>
<evidence type="ECO:0000313" key="6">
    <source>
        <dbReference type="Proteomes" id="UP000002043"/>
    </source>
</evidence>
<keyword evidence="2" id="KW-0547">Nucleotide-binding</keyword>
<dbReference type="RefSeq" id="WP_012992056.1">
    <property type="nucleotide sequence ID" value="NC_013894.1"/>
</dbReference>
<protein>
    <submittedName>
        <fullName evidence="5">Lysine--tRNA ligase</fullName>
        <ecNumber evidence="5">6.1.1.6</ecNumber>
    </submittedName>
</protein>
<keyword evidence="1 5" id="KW-0436">Ligase</keyword>
<dbReference type="EMBL" id="CP001931">
    <property type="protein sequence ID" value="ADC89650.1"/>
    <property type="molecule type" value="Genomic_DNA"/>
</dbReference>
<keyword evidence="6" id="KW-1185">Reference proteome</keyword>
<evidence type="ECO:0000313" key="5">
    <source>
        <dbReference type="EMBL" id="ADC89650.1"/>
    </source>
</evidence>
<dbReference type="STRING" id="638303.Thal_1018"/>
<dbReference type="PANTHER" id="PTHR42918">
    <property type="entry name" value="LYSYL-TRNA SYNTHETASE"/>
    <property type="match status" value="1"/>
</dbReference>
<dbReference type="GO" id="GO:0005829">
    <property type="term" value="C:cytosol"/>
    <property type="evidence" value="ECO:0007669"/>
    <property type="project" value="TreeGrafter"/>
</dbReference>
<dbReference type="SUPFAM" id="SSF55681">
    <property type="entry name" value="Class II aaRS and biotin synthetases"/>
    <property type="match status" value="1"/>
</dbReference>